<sequence>MDRCSNLQVLTAVGCDAAIDLADVIRIESLRSLNVRDSGLNTLDALADRPWTTALSCYTPRNRITDVASLTRVPRLQNVDLTGNPLSEHSYRTVVPALREQGTRVLLSGELEWKVTRHLHEQGIPVSCYRKKETFTLCLPGLELTEFPDFGHVKIPEKEVESLLSGNPERAFHFFPDVFESGPGSAHKGP</sequence>
<accession>A0ABC8BQ21</accession>
<dbReference type="AlphaFoldDB" id="A0ABC8BQ21"/>
<evidence type="ECO:0000313" key="1">
    <source>
        <dbReference type="EMBL" id="ARF72207.1"/>
    </source>
</evidence>
<evidence type="ECO:0000313" key="2">
    <source>
        <dbReference type="Proteomes" id="UP000192251"/>
    </source>
</evidence>
<dbReference type="Gene3D" id="3.80.10.10">
    <property type="entry name" value="Ribonuclease Inhibitor"/>
    <property type="match status" value="1"/>
</dbReference>
<keyword evidence="2" id="KW-1185">Reference proteome</keyword>
<dbReference type="SUPFAM" id="SSF52058">
    <property type="entry name" value="L domain-like"/>
    <property type="match status" value="1"/>
</dbReference>
<dbReference type="KEGG" id="kab:B7C62_07920"/>
<name>A0ABC8BQ21_9ACTN</name>
<dbReference type="PROSITE" id="PS51257">
    <property type="entry name" value="PROKAR_LIPOPROTEIN"/>
    <property type="match status" value="1"/>
</dbReference>
<dbReference type="EMBL" id="CP020563">
    <property type="protein sequence ID" value="ARF72207.1"/>
    <property type="molecule type" value="Genomic_DNA"/>
</dbReference>
<organism evidence="1 2">
    <name type="scientific">Kitasatospora albolonga</name>
    <dbReference type="NCBI Taxonomy" id="68173"/>
    <lineage>
        <taxon>Bacteria</taxon>
        <taxon>Bacillati</taxon>
        <taxon>Actinomycetota</taxon>
        <taxon>Actinomycetes</taxon>
        <taxon>Kitasatosporales</taxon>
        <taxon>Streptomycetaceae</taxon>
        <taxon>Kitasatospora</taxon>
    </lineage>
</organism>
<proteinExistence type="predicted"/>
<gene>
    <name evidence="1" type="ORF">B7C62_07920</name>
</gene>
<reference evidence="1 2" key="1">
    <citation type="submission" date="2017-04" db="EMBL/GenBank/DDBJ databases">
        <title>The complete genome sequence of Streptomyces albolongus YIM 101047, the producer of novel bafilomycins and novel odoriferous sesquiterpenoids.</title>
        <authorList>
            <person name="Yin M."/>
            <person name="Jiang Y."/>
        </authorList>
    </citation>
    <scope>NUCLEOTIDE SEQUENCE [LARGE SCALE GENOMIC DNA]</scope>
    <source>
        <strain evidence="1 2">YIM 101047</strain>
    </source>
</reference>
<dbReference type="InterPro" id="IPR032675">
    <property type="entry name" value="LRR_dom_sf"/>
</dbReference>
<evidence type="ECO:0008006" key="3">
    <source>
        <dbReference type="Google" id="ProtNLM"/>
    </source>
</evidence>
<dbReference type="Proteomes" id="UP000192251">
    <property type="component" value="Chromosome"/>
</dbReference>
<protein>
    <recommendedName>
        <fullName evidence="3">Leucine Rich repeats (2 copies)</fullName>
    </recommendedName>
</protein>